<feature type="transmembrane region" description="Helical" evidence="7">
    <location>
        <begin position="210"/>
        <end position="235"/>
    </location>
</feature>
<keyword evidence="11" id="KW-1185">Reference proteome</keyword>
<dbReference type="PANTHER" id="PTHR43744:SF12">
    <property type="entry name" value="ABC TRANSPORTER PERMEASE PROTEIN MG189-RELATED"/>
    <property type="match status" value="1"/>
</dbReference>
<evidence type="ECO:0000313" key="11">
    <source>
        <dbReference type="Proteomes" id="UP000585905"/>
    </source>
</evidence>
<protein>
    <submittedName>
        <fullName evidence="10">Raffinose/stachyose/melibiose transport system permease protein</fullName>
    </submittedName>
</protein>
<proteinExistence type="inferred from homology"/>
<feature type="domain" description="ABC transmembrane type-1" evidence="9">
    <location>
        <begin position="98"/>
        <end position="289"/>
    </location>
</feature>
<keyword evidence="4 7" id="KW-0812">Transmembrane</keyword>
<dbReference type="EMBL" id="JACGWX010000006">
    <property type="protein sequence ID" value="MBA8848653.1"/>
    <property type="molecule type" value="Genomic_DNA"/>
</dbReference>
<feature type="transmembrane region" description="Helical" evidence="7">
    <location>
        <begin position="269"/>
        <end position="289"/>
    </location>
</feature>
<dbReference type="InterPro" id="IPR000515">
    <property type="entry name" value="MetI-like"/>
</dbReference>
<dbReference type="InterPro" id="IPR035906">
    <property type="entry name" value="MetI-like_sf"/>
</dbReference>
<feature type="transmembrane region" description="Helical" evidence="7">
    <location>
        <begin position="103"/>
        <end position="126"/>
    </location>
</feature>
<keyword evidence="3" id="KW-1003">Cell membrane</keyword>
<dbReference type="PANTHER" id="PTHR43744">
    <property type="entry name" value="ABC TRANSPORTER PERMEASE PROTEIN MG189-RELATED-RELATED"/>
    <property type="match status" value="1"/>
</dbReference>
<accession>A0A839EBZ3</accession>
<evidence type="ECO:0000259" key="9">
    <source>
        <dbReference type="PROSITE" id="PS50928"/>
    </source>
</evidence>
<dbReference type="Pfam" id="PF00528">
    <property type="entry name" value="BPD_transp_1"/>
    <property type="match status" value="1"/>
</dbReference>
<feature type="compositionally biased region" description="Low complexity" evidence="8">
    <location>
        <begin position="19"/>
        <end position="29"/>
    </location>
</feature>
<reference evidence="10 11" key="1">
    <citation type="submission" date="2020-07" db="EMBL/GenBank/DDBJ databases">
        <title>Sequencing the genomes of 1000 actinobacteria strains.</title>
        <authorList>
            <person name="Klenk H.-P."/>
        </authorList>
    </citation>
    <scope>NUCLEOTIDE SEQUENCE [LARGE SCALE GENOMIC DNA]</scope>
    <source>
        <strain evidence="10 11">DSM 19663</strain>
    </source>
</reference>
<dbReference type="RefSeq" id="WP_343050985.1">
    <property type="nucleotide sequence ID" value="NZ_BAAAOV010000012.1"/>
</dbReference>
<dbReference type="CDD" id="cd06261">
    <property type="entry name" value="TM_PBP2"/>
    <property type="match status" value="1"/>
</dbReference>
<dbReference type="SUPFAM" id="SSF161098">
    <property type="entry name" value="MetI-like"/>
    <property type="match status" value="1"/>
</dbReference>
<organism evidence="10 11">
    <name type="scientific">Microcella alkalica</name>
    <dbReference type="NCBI Taxonomy" id="355930"/>
    <lineage>
        <taxon>Bacteria</taxon>
        <taxon>Bacillati</taxon>
        <taxon>Actinomycetota</taxon>
        <taxon>Actinomycetes</taxon>
        <taxon>Micrococcales</taxon>
        <taxon>Microbacteriaceae</taxon>
        <taxon>Microcella</taxon>
    </lineage>
</organism>
<dbReference type="GO" id="GO:0055085">
    <property type="term" value="P:transmembrane transport"/>
    <property type="evidence" value="ECO:0007669"/>
    <property type="project" value="InterPro"/>
</dbReference>
<name>A0A839EBZ3_9MICO</name>
<gene>
    <name evidence="10" type="ORF">FHX53_002263</name>
</gene>
<comment type="caution">
    <text evidence="10">The sequence shown here is derived from an EMBL/GenBank/DDBJ whole genome shotgun (WGS) entry which is preliminary data.</text>
</comment>
<evidence type="ECO:0000256" key="5">
    <source>
        <dbReference type="ARBA" id="ARBA00022989"/>
    </source>
</evidence>
<evidence type="ECO:0000256" key="1">
    <source>
        <dbReference type="ARBA" id="ARBA00004651"/>
    </source>
</evidence>
<feature type="region of interest" description="Disordered" evidence="8">
    <location>
        <begin position="1"/>
        <end position="32"/>
    </location>
</feature>
<evidence type="ECO:0000256" key="4">
    <source>
        <dbReference type="ARBA" id="ARBA00022692"/>
    </source>
</evidence>
<dbReference type="PROSITE" id="PS50928">
    <property type="entry name" value="ABC_TM1"/>
    <property type="match status" value="1"/>
</dbReference>
<keyword evidence="2 7" id="KW-0813">Transport</keyword>
<feature type="transmembrane region" description="Helical" evidence="7">
    <location>
        <begin position="39"/>
        <end position="60"/>
    </location>
</feature>
<evidence type="ECO:0000256" key="2">
    <source>
        <dbReference type="ARBA" id="ARBA00022448"/>
    </source>
</evidence>
<comment type="similarity">
    <text evidence="7">Belongs to the binding-protein-dependent transport system permease family.</text>
</comment>
<dbReference type="AlphaFoldDB" id="A0A839EBZ3"/>
<evidence type="ECO:0000313" key="10">
    <source>
        <dbReference type="EMBL" id="MBA8848653.1"/>
    </source>
</evidence>
<dbReference type="GO" id="GO:0005886">
    <property type="term" value="C:plasma membrane"/>
    <property type="evidence" value="ECO:0007669"/>
    <property type="project" value="UniProtKB-SubCell"/>
</dbReference>
<sequence>MAITTAPDRTTEADRSSSRRASAPRSSGRPGTGRWGTPVAYIIALVICGITVAPVIYVILGGFRTTAQINRDPGGFPDPWVFDKYGAVFQDPNFWTQFTNSTIVAVATTAGVVLLGVMAAFVIARYEFRGRTFLFSLFTAGLLFPLTVAVLPLFTMLRSFGLLGNLLAVIGPQIAFALPTTIIILVPFLRAIPAELEDAALIDGAGRFTFFWRVLLPLSWPGLITVGVLAFVASWNAYLLPLLLLGNPATATLPVGVQYFSTAYSQDTAGVLAFTSIAMLPALLFFTLAQRRIVGGLTGAVKG</sequence>
<keyword evidence="6 7" id="KW-0472">Membrane</keyword>
<evidence type="ECO:0000256" key="3">
    <source>
        <dbReference type="ARBA" id="ARBA00022475"/>
    </source>
</evidence>
<evidence type="ECO:0000256" key="6">
    <source>
        <dbReference type="ARBA" id="ARBA00023136"/>
    </source>
</evidence>
<evidence type="ECO:0000256" key="7">
    <source>
        <dbReference type="RuleBase" id="RU363032"/>
    </source>
</evidence>
<evidence type="ECO:0000256" key="8">
    <source>
        <dbReference type="SAM" id="MobiDB-lite"/>
    </source>
</evidence>
<feature type="transmembrane region" description="Helical" evidence="7">
    <location>
        <begin position="133"/>
        <end position="154"/>
    </location>
</feature>
<comment type="subcellular location">
    <subcellularLocation>
        <location evidence="1 7">Cell membrane</location>
        <topology evidence="1 7">Multi-pass membrane protein</topology>
    </subcellularLocation>
</comment>
<keyword evidence="5 7" id="KW-1133">Transmembrane helix</keyword>
<dbReference type="Proteomes" id="UP000585905">
    <property type="component" value="Unassembled WGS sequence"/>
</dbReference>
<feature type="transmembrane region" description="Helical" evidence="7">
    <location>
        <begin position="166"/>
        <end position="189"/>
    </location>
</feature>
<dbReference type="Gene3D" id="1.10.3720.10">
    <property type="entry name" value="MetI-like"/>
    <property type="match status" value="1"/>
</dbReference>